<proteinExistence type="predicted"/>
<dbReference type="EMBL" id="JBFXLS010000152">
    <property type="protein sequence ID" value="KAL2813071.1"/>
    <property type="molecule type" value="Genomic_DNA"/>
</dbReference>
<reference evidence="2 3" key="1">
    <citation type="submission" date="2024-07" db="EMBL/GenBank/DDBJ databases">
        <title>Section-level genome sequencing and comparative genomics of Aspergillus sections Usti and Cavernicolus.</title>
        <authorList>
            <consortium name="Lawrence Berkeley National Laboratory"/>
            <person name="Nybo J.L."/>
            <person name="Vesth T.C."/>
            <person name="Theobald S."/>
            <person name="Frisvad J.C."/>
            <person name="Larsen T.O."/>
            <person name="Kjaerboelling I."/>
            <person name="Rothschild-Mancinelli K."/>
            <person name="Lyhne E.K."/>
            <person name="Kogle M.E."/>
            <person name="Barry K."/>
            <person name="Clum A."/>
            <person name="Na H."/>
            <person name="Ledsgaard L."/>
            <person name="Lin J."/>
            <person name="Lipzen A."/>
            <person name="Kuo A."/>
            <person name="Riley R."/>
            <person name="Mondo S."/>
            <person name="LaButti K."/>
            <person name="Haridas S."/>
            <person name="Pangalinan J."/>
            <person name="Salamov A.A."/>
            <person name="Simmons B.A."/>
            <person name="Magnuson J.K."/>
            <person name="Chen J."/>
            <person name="Drula E."/>
            <person name="Henrissat B."/>
            <person name="Wiebenga A."/>
            <person name="Lubbers R.J."/>
            <person name="Gomes A.C."/>
            <person name="Makela M.R."/>
            <person name="Stajich J."/>
            <person name="Grigoriev I.V."/>
            <person name="Mortensen U.H."/>
            <person name="De vries R.P."/>
            <person name="Baker S.E."/>
            <person name="Andersen M.R."/>
        </authorList>
    </citation>
    <scope>NUCLEOTIDE SEQUENCE [LARGE SCALE GENOMIC DNA]</scope>
    <source>
        <strain evidence="2 3">CBS 600.67</strain>
    </source>
</reference>
<evidence type="ECO:0000313" key="3">
    <source>
        <dbReference type="Proteomes" id="UP001610335"/>
    </source>
</evidence>
<keyword evidence="3" id="KW-1185">Reference proteome</keyword>
<evidence type="ECO:0000256" key="1">
    <source>
        <dbReference type="SAM" id="SignalP"/>
    </source>
</evidence>
<feature type="chain" id="PRO_5047404739" evidence="1">
    <location>
        <begin position="20"/>
        <end position="55"/>
    </location>
</feature>
<evidence type="ECO:0000313" key="2">
    <source>
        <dbReference type="EMBL" id="KAL2813071.1"/>
    </source>
</evidence>
<sequence length="55" mass="6096">MKFSILVTILPIFYPVVHGAVLASRNPLEGYSIRELAWEIEVSLGVNIIARGTIQ</sequence>
<dbReference type="Proteomes" id="UP001610335">
    <property type="component" value="Unassembled WGS sequence"/>
</dbReference>
<accession>A0ABR4HCD1</accession>
<gene>
    <name evidence="2" type="ORF">BDW59DRAFT_167616</name>
</gene>
<feature type="signal peptide" evidence="1">
    <location>
        <begin position="1"/>
        <end position="19"/>
    </location>
</feature>
<comment type="caution">
    <text evidence="2">The sequence shown here is derived from an EMBL/GenBank/DDBJ whole genome shotgun (WGS) entry which is preliminary data.</text>
</comment>
<organism evidence="2 3">
    <name type="scientific">Aspergillus cavernicola</name>
    <dbReference type="NCBI Taxonomy" id="176166"/>
    <lineage>
        <taxon>Eukaryota</taxon>
        <taxon>Fungi</taxon>
        <taxon>Dikarya</taxon>
        <taxon>Ascomycota</taxon>
        <taxon>Pezizomycotina</taxon>
        <taxon>Eurotiomycetes</taxon>
        <taxon>Eurotiomycetidae</taxon>
        <taxon>Eurotiales</taxon>
        <taxon>Aspergillaceae</taxon>
        <taxon>Aspergillus</taxon>
        <taxon>Aspergillus subgen. Nidulantes</taxon>
    </lineage>
</organism>
<keyword evidence="1" id="KW-0732">Signal</keyword>
<protein>
    <submittedName>
        <fullName evidence="2">Uncharacterized protein</fullName>
    </submittedName>
</protein>
<name>A0ABR4HCD1_9EURO</name>